<sequence length="567" mass="64149">MANFYLDNPSLKHHLHHPLMERIVELKERGFADKDKYDYAPQDFEDAMDSYEKVLEIVGEICGDIIAPNAESVDHEGPSVANGRVTYAKGTQENLDAVRKAGLMGIAMPRRYDGLNFPIVPYIMAADMVSRADAGFENLWGLQDCAETLYEFGSEDQRQRYIPRVCAGETMSMDLTEPDAGSDLQSVMLKATFSEADNCWYLNGVKRFITNGDADIHLVLARSEEGTHDGRGLSMFIYDKRNGGVNVRRIENKMGIKGSPTCELVFKNAKAELCGDRKLGLIKYVMALMNGARLGIMAQAVGLSEAAYREGYAYALDRKQFGKAIIQFPAIYEMLSLMRAKADASRAMLYETARFVDVYKALDDISKERKLTPEERQELKKYSKLADAFTPMGKGMTTEFANQNAYDAIQIHGGSGFMKDYTCERLYRDARITNIYEGTTQLQVVAAIRHVTTGTYLNQLHEYDKIEYNEALKPLQSRLQAMTSKYAELVDAVAGTKDTEYIDFQARRLVEAGAHCVFGYLLLQDANKDESYRRSAEVYINYGEAEIDKIYTFINKFNREDLVYYKH</sequence>
<dbReference type="Pfam" id="PF12186">
    <property type="entry name" value="AcylCoA_dehyd_C"/>
    <property type="match status" value="1"/>
</dbReference>
<dbReference type="InterPro" id="IPR006091">
    <property type="entry name" value="Acyl-CoA_Oxase/DH_mid-dom"/>
</dbReference>
<dbReference type="PANTHER" id="PTHR42803">
    <property type="entry name" value="ACYL-COA DEHYDROGENASE"/>
    <property type="match status" value="1"/>
</dbReference>
<dbReference type="SUPFAM" id="SSF158494">
    <property type="entry name" value="PG0775 C-terminal domain-like"/>
    <property type="match status" value="1"/>
</dbReference>
<dbReference type="Pfam" id="PF02770">
    <property type="entry name" value="Acyl-CoA_dh_M"/>
    <property type="match status" value="1"/>
</dbReference>
<dbReference type="InterPro" id="IPR009100">
    <property type="entry name" value="AcylCoA_DH/oxidase_NM_dom_sf"/>
</dbReference>
<dbReference type="SUPFAM" id="SSF47203">
    <property type="entry name" value="Acyl-CoA dehydrogenase C-terminal domain-like"/>
    <property type="match status" value="1"/>
</dbReference>
<evidence type="ECO:0000256" key="2">
    <source>
        <dbReference type="ARBA" id="ARBA00009347"/>
    </source>
</evidence>
<dbReference type="InterPro" id="IPR006089">
    <property type="entry name" value="Acyl-CoA_DH_CS"/>
</dbReference>
<reference evidence="10 11" key="1">
    <citation type="submission" date="2022-03" db="EMBL/GenBank/DDBJ databases">
        <title>Parabacteroides sp. nov. isolated from swine feces.</title>
        <authorList>
            <person name="Bak J.E."/>
        </authorList>
    </citation>
    <scope>NUCLEOTIDE SEQUENCE [LARGE SCALE GENOMIC DNA]</scope>
    <source>
        <strain evidence="10 11">AGMB00274</strain>
    </source>
</reference>
<dbReference type="Proteomes" id="UP001165444">
    <property type="component" value="Unassembled WGS sequence"/>
</dbReference>
<dbReference type="PROSITE" id="PS00073">
    <property type="entry name" value="ACYL_COA_DH_2"/>
    <property type="match status" value="1"/>
</dbReference>
<evidence type="ECO:0000259" key="6">
    <source>
        <dbReference type="Pfam" id="PF00441"/>
    </source>
</evidence>
<name>A0ABT0BW81_9BACT</name>
<dbReference type="InterPro" id="IPR009075">
    <property type="entry name" value="AcylCo_DH/oxidase_C"/>
</dbReference>
<evidence type="ECO:0000313" key="10">
    <source>
        <dbReference type="EMBL" id="MCJ2379039.1"/>
    </source>
</evidence>
<evidence type="ECO:0000313" key="11">
    <source>
        <dbReference type="Proteomes" id="UP001165444"/>
    </source>
</evidence>
<feature type="domain" description="Acyl-CoA dehydrogenase C-terminal" evidence="9">
    <location>
        <begin position="452"/>
        <end position="562"/>
    </location>
</feature>
<dbReference type="PANTHER" id="PTHR42803:SF1">
    <property type="entry name" value="BROAD-SPECIFICITY LINEAR ACYL-COA DEHYDROGENASE FADE5"/>
    <property type="match status" value="1"/>
</dbReference>
<evidence type="ECO:0000256" key="5">
    <source>
        <dbReference type="RuleBase" id="RU362125"/>
    </source>
</evidence>
<keyword evidence="4 5" id="KW-0274">FAD</keyword>
<dbReference type="Pfam" id="PF02771">
    <property type="entry name" value="Acyl-CoA_dh_N"/>
    <property type="match status" value="1"/>
</dbReference>
<dbReference type="RefSeq" id="WP_243322876.1">
    <property type="nucleotide sequence ID" value="NZ_JAKZMM010000001.1"/>
</dbReference>
<organism evidence="10 11">
    <name type="scientific">Parabacteroides faecalis</name>
    <dbReference type="NCBI Taxonomy" id="2924040"/>
    <lineage>
        <taxon>Bacteria</taxon>
        <taxon>Pseudomonadati</taxon>
        <taxon>Bacteroidota</taxon>
        <taxon>Bacteroidia</taxon>
        <taxon>Bacteroidales</taxon>
        <taxon>Tannerellaceae</taxon>
        <taxon>Parabacteroides</taxon>
    </lineage>
</organism>
<dbReference type="Gene3D" id="1.10.540.10">
    <property type="entry name" value="Acyl-CoA dehydrogenase/oxidase, N-terminal domain"/>
    <property type="match status" value="1"/>
</dbReference>
<evidence type="ECO:0000259" key="8">
    <source>
        <dbReference type="Pfam" id="PF02771"/>
    </source>
</evidence>
<dbReference type="SUPFAM" id="SSF56645">
    <property type="entry name" value="Acyl-CoA dehydrogenase NM domain-like"/>
    <property type="match status" value="1"/>
</dbReference>
<accession>A0ABT0BW81</accession>
<comment type="caution">
    <text evidence="10">The sequence shown here is derived from an EMBL/GenBank/DDBJ whole genome shotgun (WGS) entry which is preliminary data.</text>
</comment>
<proteinExistence type="inferred from homology"/>
<dbReference type="InterPro" id="IPR052166">
    <property type="entry name" value="Diverse_Acyl-CoA_DH"/>
</dbReference>
<feature type="domain" description="Acyl-CoA dehydrogenase/oxidase N-terminal" evidence="8">
    <location>
        <begin position="55"/>
        <end position="169"/>
    </location>
</feature>
<dbReference type="Gene3D" id="1.20.140.10">
    <property type="entry name" value="Butyryl-CoA Dehydrogenase, subunit A, domain 3"/>
    <property type="match status" value="1"/>
</dbReference>
<evidence type="ECO:0000256" key="1">
    <source>
        <dbReference type="ARBA" id="ARBA00001974"/>
    </source>
</evidence>
<evidence type="ECO:0000256" key="3">
    <source>
        <dbReference type="ARBA" id="ARBA00022630"/>
    </source>
</evidence>
<evidence type="ECO:0000259" key="7">
    <source>
        <dbReference type="Pfam" id="PF02770"/>
    </source>
</evidence>
<dbReference type="InterPro" id="IPR037069">
    <property type="entry name" value="AcylCoA_DH/ox_N_sf"/>
</dbReference>
<dbReference type="InterPro" id="IPR036250">
    <property type="entry name" value="AcylCo_DH-like_C"/>
</dbReference>
<keyword evidence="5" id="KW-0560">Oxidoreductase</keyword>
<dbReference type="Gene3D" id="2.40.110.10">
    <property type="entry name" value="Butyryl-CoA Dehydrogenase, subunit A, domain 2"/>
    <property type="match status" value="1"/>
</dbReference>
<dbReference type="InterPro" id="IPR013786">
    <property type="entry name" value="AcylCoA_DH/ox_N"/>
</dbReference>
<comment type="similarity">
    <text evidence="2 5">Belongs to the acyl-CoA dehydrogenase family.</text>
</comment>
<evidence type="ECO:0000259" key="9">
    <source>
        <dbReference type="Pfam" id="PF12186"/>
    </source>
</evidence>
<keyword evidence="11" id="KW-1185">Reference proteome</keyword>
<dbReference type="InterPro" id="IPR020964">
    <property type="entry name" value="Acyl-CoA_dehydrogenase_C"/>
</dbReference>
<gene>
    <name evidence="10" type="ORF">MUN53_00125</name>
</gene>
<dbReference type="EMBL" id="JAKZMM010000001">
    <property type="protein sequence ID" value="MCJ2379039.1"/>
    <property type="molecule type" value="Genomic_DNA"/>
</dbReference>
<evidence type="ECO:0000256" key="4">
    <source>
        <dbReference type="ARBA" id="ARBA00022827"/>
    </source>
</evidence>
<dbReference type="Pfam" id="PF00441">
    <property type="entry name" value="Acyl-CoA_dh_1"/>
    <property type="match status" value="1"/>
</dbReference>
<feature type="domain" description="Acyl-CoA dehydrogenase/oxidase C-terminal" evidence="6">
    <location>
        <begin position="283"/>
        <end position="444"/>
    </location>
</feature>
<keyword evidence="3 5" id="KW-0285">Flavoprotein</keyword>
<protein>
    <submittedName>
        <fullName evidence="10">Acyl-CoA dehydrogenase family protein</fullName>
    </submittedName>
</protein>
<dbReference type="InterPro" id="IPR046373">
    <property type="entry name" value="Acyl-CoA_Oxase/DH_mid-dom_sf"/>
</dbReference>
<feature type="domain" description="Acyl-CoA oxidase/dehydrogenase middle" evidence="7">
    <location>
        <begin position="173"/>
        <end position="268"/>
    </location>
</feature>
<dbReference type="Gene3D" id="1.20.120.470">
    <property type="entry name" value="Acyl-CoA dehydrogenase, C-terminal domain"/>
    <property type="match status" value="1"/>
</dbReference>
<comment type="cofactor">
    <cofactor evidence="1 5">
        <name>FAD</name>
        <dbReference type="ChEBI" id="CHEBI:57692"/>
    </cofactor>
</comment>
<dbReference type="InterPro" id="IPR036797">
    <property type="entry name" value="Acyl-CoA_dehydrogenase_C_sf"/>
</dbReference>